<protein>
    <submittedName>
        <fullName evidence="1">Uncharacterized protein</fullName>
    </submittedName>
</protein>
<comment type="caution">
    <text evidence="1">The sequence shown here is derived from an EMBL/GenBank/DDBJ whole genome shotgun (WGS) entry which is preliminary data.</text>
</comment>
<name>A0ABV0S731_9TELE</name>
<evidence type="ECO:0000313" key="2">
    <source>
        <dbReference type="Proteomes" id="UP001434883"/>
    </source>
</evidence>
<dbReference type="Proteomes" id="UP001434883">
    <property type="component" value="Unassembled WGS sequence"/>
</dbReference>
<dbReference type="EMBL" id="JAHRIN010070293">
    <property type="protein sequence ID" value="MEQ2216355.1"/>
    <property type="molecule type" value="Genomic_DNA"/>
</dbReference>
<organism evidence="1 2">
    <name type="scientific">Xenoophorus captivus</name>
    <dbReference type="NCBI Taxonomy" id="1517983"/>
    <lineage>
        <taxon>Eukaryota</taxon>
        <taxon>Metazoa</taxon>
        <taxon>Chordata</taxon>
        <taxon>Craniata</taxon>
        <taxon>Vertebrata</taxon>
        <taxon>Euteleostomi</taxon>
        <taxon>Actinopterygii</taxon>
        <taxon>Neopterygii</taxon>
        <taxon>Teleostei</taxon>
        <taxon>Neoteleostei</taxon>
        <taxon>Acanthomorphata</taxon>
        <taxon>Ovalentaria</taxon>
        <taxon>Atherinomorphae</taxon>
        <taxon>Cyprinodontiformes</taxon>
        <taxon>Goodeidae</taxon>
        <taxon>Xenoophorus</taxon>
    </lineage>
</organism>
<proteinExistence type="predicted"/>
<reference evidence="1 2" key="1">
    <citation type="submission" date="2021-06" db="EMBL/GenBank/DDBJ databases">
        <authorList>
            <person name="Palmer J.M."/>
        </authorList>
    </citation>
    <scope>NUCLEOTIDE SEQUENCE [LARGE SCALE GENOMIC DNA]</scope>
    <source>
        <strain evidence="1 2">XC_2019</strain>
        <tissue evidence="1">Muscle</tissue>
    </source>
</reference>
<accession>A0ABV0S731</accession>
<sequence>MECSSTGHTVLSRSADVPCTALMAVQENQIQKTIIRVRLTINFLSALRVSMANPNSQIPGPFRQIRANNFLQDLSLFTPESRNHNLPVILCKDHIQSAIQLT</sequence>
<keyword evidence="2" id="KW-1185">Reference proteome</keyword>
<evidence type="ECO:0000313" key="1">
    <source>
        <dbReference type="EMBL" id="MEQ2216355.1"/>
    </source>
</evidence>
<gene>
    <name evidence="1" type="ORF">XENOCAPTIV_014862</name>
</gene>